<dbReference type="Gene3D" id="3.90.400.10">
    <property type="entry name" value="Oligo-1,6-glucosidase, Domain 2"/>
    <property type="match status" value="1"/>
</dbReference>
<accession>A0A543HZQ4</accession>
<dbReference type="InterPro" id="IPR045857">
    <property type="entry name" value="O16G_dom_2"/>
</dbReference>
<evidence type="ECO:0000259" key="2">
    <source>
        <dbReference type="SMART" id="SM00642"/>
    </source>
</evidence>
<dbReference type="InterPro" id="IPR006047">
    <property type="entry name" value="GH13_cat_dom"/>
</dbReference>
<dbReference type="PANTHER" id="PTHR10357">
    <property type="entry name" value="ALPHA-AMYLASE FAMILY MEMBER"/>
    <property type="match status" value="1"/>
</dbReference>
<name>A0A543HZQ4_9MICO</name>
<proteinExistence type="predicted"/>
<dbReference type="OrthoDB" id="9802433at2"/>
<feature type="domain" description="Glycosyl hydrolase family 13 catalytic" evidence="2">
    <location>
        <begin position="13"/>
        <end position="402"/>
    </location>
</feature>
<dbReference type="SMART" id="SM00642">
    <property type="entry name" value="Aamy"/>
    <property type="match status" value="1"/>
</dbReference>
<reference evidence="3 4" key="1">
    <citation type="submission" date="2019-06" db="EMBL/GenBank/DDBJ databases">
        <title>Genome sequencing of plant associated microbes to promote plant fitness in Sorghum bicolor and Oryza sativa.</title>
        <authorList>
            <person name="Coleman-Derr D."/>
        </authorList>
    </citation>
    <scope>NUCLEOTIDE SEQUENCE [LARGE SCALE GENOMIC DNA]</scope>
    <source>
        <strain evidence="3 4">KV-663</strain>
    </source>
</reference>
<evidence type="ECO:0000313" key="4">
    <source>
        <dbReference type="Proteomes" id="UP000316747"/>
    </source>
</evidence>
<keyword evidence="4" id="KW-1185">Reference proteome</keyword>
<dbReference type="SUPFAM" id="SSF51445">
    <property type="entry name" value="(Trans)glycosidases"/>
    <property type="match status" value="1"/>
</dbReference>
<keyword evidence="3" id="KW-0808">Transferase</keyword>
<organism evidence="3 4">
    <name type="scientific">Humibacillus xanthopallidus</name>
    <dbReference type="NCBI Taxonomy" id="412689"/>
    <lineage>
        <taxon>Bacteria</taxon>
        <taxon>Bacillati</taxon>
        <taxon>Actinomycetota</taxon>
        <taxon>Actinomycetes</taxon>
        <taxon>Micrococcales</taxon>
        <taxon>Intrasporangiaceae</taxon>
        <taxon>Humibacillus</taxon>
    </lineage>
</organism>
<dbReference type="EMBL" id="VFPM01000001">
    <property type="protein sequence ID" value="TQM63760.1"/>
    <property type="molecule type" value="Genomic_DNA"/>
</dbReference>
<gene>
    <name evidence="3" type="ORF">FBY41_0106</name>
</gene>
<dbReference type="Pfam" id="PF00128">
    <property type="entry name" value="Alpha-amylase"/>
    <property type="match status" value="1"/>
</dbReference>
<evidence type="ECO:0000313" key="3">
    <source>
        <dbReference type="EMBL" id="TQM63760.1"/>
    </source>
</evidence>
<sequence length="555" mass="61421">MGPTWLDDAVIYEIYPQSFADSDGDGVGDLRGVINRMDYIASLGVDTLWLNPCFASPFVDAGYDVSDYLQIAPRYGSNDDMVELVEEAKRRGIRVLLDLVAGHTSIEHPWFQRELHAEGRDPQGDQYVWCEELPAPSWSTDIPGTPSWVLSPGPRRGWYLKNFYDEQPALNFGWAETVESEPWRDAVDAAGPRRNVQALKDIMAFWLDRGIAGFRIDMAFSLVKDDSVGNRGLPLTTAIWREIRTWLDATYPDTVIIPEGNEPRTDQPLAFDADFFLVIMEEHASLFDNHAAGILPFQTPKRPFFDADGLGSTRTFLDGWNAVKSSHPDRLVVMSTADHDFDRLRCGPRTPEQLGAALTFLLTWGSVPCIYYGDEIGMRYLPNMPNVEGAICNPTYNRAGCRTPMQWNDSPNAGFSGAAPSDLYLPIDPDPGRPTVATQEKEPDSTLSLTKSLISLRKANPALGAQASTRVIYPGYPFAYIRGETHLVVVNPRRDRAILMENEIAGARPLLVNGVSILNNTLTVEGFGYGVFTLPSGSDGRAGPVSKLRTGTPAR</sequence>
<dbReference type="Proteomes" id="UP000316747">
    <property type="component" value="Unassembled WGS sequence"/>
</dbReference>
<dbReference type="InterPro" id="IPR017853">
    <property type="entry name" value="GH"/>
</dbReference>
<evidence type="ECO:0000256" key="1">
    <source>
        <dbReference type="SAM" id="MobiDB-lite"/>
    </source>
</evidence>
<dbReference type="GO" id="GO:0005975">
    <property type="term" value="P:carbohydrate metabolic process"/>
    <property type="evidence" value="ECO:0007669"/>
    <property type="project" value="InterPro"/>
</dbReference>
<protein>
    <submittedName>
        <fullName evidence="3">Maltose alpha-D-glucosyltransferase/alpha-amylase</fullName>
    </submittedName>
</protein>
<dbReference type="GO" id="GO:0016740">
    <property type="term" value="F:transferase activity"/>
    <property type="evidence" value="ECO:0007669"/>
    <property type="project" value="UniProtKB-KW"/>
</dbReference>
<feature type="region of interest" description="Disordered" evidence="1">
    <location>
        <begin position="424"/>
        <end position="444"/>
    </location>
</feature>
<dbReference type="RefSeq" id="WP_141841496.1">
    <property type="nucleotide sequence ID" value="NZ_VFPM01000001.1"/>
</dbReference>
<dbReference type="Gene3D" id="3.20.20.80">
    <property type="entry name" value="Glycosidases"/>
    <property type="match status" value="2"/>
</dbReference>
<dbReference type="AlphaFoldDB" id="A0A543HZQ4"/>
<comment type="caution">
    <text evidence="3">The sequence shown here is derived from an EMBL/GenBank/DDBJ whole genome shotgun (WGS) entry which is preliminary data.</text>
</comment>